<evidence type="ECO:0000313" key="3">
    <source>
        <dbReference type="Proteomes" id="UP000014540"/>
    </source>
</evidence>
<dbReference type="Proteomes" id="UP000014540">
    <property type="component" value="Unassembled WGS sequence"/>
</dbReference>
<dbReference type="AlphaFoldDB" id="S3W1K5"/>
<protein>
    <submittedName>
        <fullName evidence="2">Uncharacterized protein</fullName>
    </submittedName>
</protein>
<gene>
    <name evidence="2" type="ORF">LEP1GSC058_4154</name>
</gene>
<keyword evidence="3" id="KW-1185">Reference proteome</keyword>
<evidence type="ECO:0000313" key="2">
    <source>
        <dbReference type="EMBL" id="EPG74177.1"/>
    </source>
</evidence>
<dbReference type="STRING" id="1193011.LEP1GSC058_4154"/>
<sequence>MELSLKHQKVDNSDYPKRDKKKDWKGRIKKRERESLPHNTETCGLR</sequence>
<accession>S3W1K5</accession>
<evidence type="ECO:0000256" key="1">
    <source>
        <dbReference type="SAM" id="MobiDB-lite"/>
    </source>
</evidence>
<organism evidence="2 3">
    <name type="scientific">Leptospira fainei serovar Hurstbridge str. BUT 6</name>
    <dbReference type="NCBI Taxonomy" id="1193011"/>
    <lineage>
        <taxon>Bacteria</taxon>
        <taxon>Pseudomonadati</taxon>
        <taxon>Spirochaetota</taxon>
        <taxon>Spirochaetia</taxon>
        <taxon>Leptospirales</taxon>
        <taxon>Leptospiraceae</taxon>
        <taxon>Leptospira</taxon>
    </lineage>
</organism>
<feature type="compositionally biased region" description="Polar residues" evidence="1">
    <location>
        <begin position="37"/>
        <end position="46"/>
    </location>
</feature>
<name>S3W1K5_9LEPT</name>
<proteinExistence type="predicted"/>
<reference evidence="2" key="1">
    <citation type="submission" date="2013-04" db="EMBL/GenBank/DDBJ databases">
        <authorList>
            <person name="Harkins D.M."/>
            <person name="Durkin A.S."/>
            <person name="Selengut J.D."/>
            <person name="Sanka R."/>
            <person name="DePew J."/>
            <person name="Purushe J."/>
            <person name="Ahmed A."/>
            <person name="van der Linden H."/>
            <person name="Goris M.G.A."/>
            <person name="Hartskeerl R.A."/>
            <person name="Vinetz J.M."/>
            <person name="Sutton G.G."/>
            <person name="Nelson W.C."/>
            <person name="Fouts D.E."/>
        </authorList>
    </citation>
    <scope>NUCLEOTIDE SEQUENCE [LARGE SCALE GENOMIC DNA]</scope>
    <source>
        <strain evidence="2">BUT 6</strain>
    </source>
</reference>
<comment type="caution">
    <text evidence="2">The sequence shown here is derived from an EMBL/GenBank/DDBJ whole genome shotgun (WGS) entry which is preliminary data.</text>
</comment>
<feature type="compositionally biased region" description="Basic and acidic residues" evidence="1">
    <location>
        <begin position="1"/>
        <end position="36"/>
    </location>
</feature>
<dbReference type="EMBL" id="AKWZ02000010">
    <property type="protein sequence ID" value="EPG74177.1"/>
    <property type="molecule type" value="Genomic_DNA"/>
</dbReference>
<feature type="region of interest" description="Disordered" evidence="1">
    <location>
        <begin position="1"/>
        <end position="46"/>
    </location>
</feature>